<evidence type="ECO:0000313" key="2">
    <source>
        <dbReference type="Proteomes" id="UP000276133"/>
    </source>
</evidence>
<organism evidence="1 2">
    <name type="scientific">Brachionus plicatilis</name>
    <name type="common">Marine rotifer</name>
    <name type="synonym">Brachionus muelleri</name>
    <dbReference type="NCBI Taxonomy" id="10195"/>
    <lineage>
        <taxon>Eukaryota</taxon>
        <taxon>Metazoa</taxon>
        <taxon>Spiralia</taxon>
        <taxon>Gnathifera</taxon>
        <taxon>Rotifera</taxon>
        <taxon>Eurotatoria</taxon>
        <taxon>Monogononta</taxon>
        <taxon>Pseudotrocha</taxon>
        <taxon>Ploima</taxon>
        <taxon>Brachionidae</taxon>
        <taxon>Brachionus</taxon>
    </lineage>
</organism>
<keyword evidence="2" id="KW-1185">Reference proteome</keyword>
<dbReference type="Proteomes" id="UP000276133">
    <property type="component" value="Unassembled WGS sequence"/>
</dbReference>
<dbReference type="AlphaFoldDB" id="A0A3M7S0Y7"/>
<comment type="caution">
    <text evidence="1">The sequence shown here is derived from an EMBL/GenBank/DDBJ whole genome shotgun (WGS) entry which is preliminary data.</text>
</comment>
<accession>A0A3M7S0Y7</accession>
<protein>
    <submittedName>
        <fullName evidence="1">Uncharacterized protein</fullName>
    </submittedName>
</protein>
<dbReference type="OrthoDB" id="10054700at2759"/>
<name>A0A3M7S0Y7_BRAPC</name>
<gene>
    <name evidence="1" type="ORF">BpHYR1_013239</name>
</gene>
<proteinExistence type="predicted"/>
<evidence type="ECO:0000313" key="1">
    <source>
        <dbReference type="EMBL" id="RNA29402.1"/>
    </source>
</evidence>
<dbReference type="EMBL" id="REGN01002230">
    <property type="protein sequence ID" value="RNA29402.1"/>
    <property type="molecule type" value="Genomic_DNA"/>
</dbReference>
<sequence length="125" mass="13563">MALVLFFSKSAVTFVGFNEFSQISILTTLCEKSVFYSALVANPSTGNTGTVEALLTNIESNLSIVSFFDESSTLMGSFGLKKGGDELNTGPDGYDRTLTSNRLYIDRPQSISNVVLKLTSLKLFI</sequence>
<reference evidence="1 2" key="1">
    <citation type="journal article" date="2018" name="Sci. Rep.">
        <title>Genomic signatures of local adaptation to the degree of environmental predictability in rotifers.</title>
        <authorList>
            <person name="Franch-Gras L."/>
            <person name="Hahn C."/>
            <person name="Garcia-Roger E.M."/>
            <person name="Carmona M.J."/>
            <person name="Serra M."/>
            <person name="Gomez A."/>
        </authorList>
    </citation>
    <scope>NUCLEOTIDE SEQUENCE [LARGE SCALE GENOMIC DNA]</scope>
    <source>
        <strain evidence="1">HYR1</strain>
    </source>
</reference>